<feature type="domain" description="YhdP central" evidence="2">
    <location>
        <begin position="967"/>
        <end position="1171"/>
    </location>
</feature>
<feature type="compositionally biased region" description="Low complexity" evidence="1">
    <location>
        <begin position="1197"/>
        <end position="1227"/>
    </location>
</feature>
<feature type="region of interest" description="Disordered" evidence="1">
    <location>
        <begin position="1182"/>
        <end position="1227"/>
    </location>
</feature>
<protein>
    <recommendedName>
        <fullName evidence="2">YhdP central domain-containing protein</fullName>
    </recommendedName>
</protein>
<evidence type="ECO:0000259" key="2">
    <source>
        <dbReference type="Pfam" id="PF13116"/>
    </source>
</evidence>
<dbReference type="Pfam" id="PF13116">
    <property type="entry name" value="YhdP"/>
    <property type="match status" value="2"/>
</dbReference>
<feature type="domain" description="YhdP central" evidence="2">
    <location>
        <begin position="11"/>
        <end position="862"/>
    </location>
</feature>
<evidence type="ECO:0000256" key="1">
    <source>
        <dbReference type="SAM" id="MobiDB-lite"/>
    </source>
</evidence>
<gene>
    <name evidence="3" type="ORF">HRUBRA_02165</name>
</gene>
<reference evidence="3 4" key="1">
    <citation type="journal article" date="2014" name="Genome Announc.">
        <title>Genome Sequence of Gammaproteobacterial Pseudohaliea rubra Type Strain DSM 19751, Isolated from Coastal Seawater of the Mediterranean Sea.</title>
        <authorList>
            <person name="Spring S."/>
            <person name="Fiebig A."/>
            <person name="Riedel T."/>
            <person name="Goker M."/>
            <person name="Klenk H.P."/>
        </authorList>
    </citation>
    <scope>NUCLEOTIDE SEQUENCE [LARGE SCALE GENOMIC DNA]</scope>
    <source>
        <strain evidence="3 4">DSM 19751</strain>
    </source>
</reference>
<evidence type="ECO:0000313" key="4">
    <source>
        <dbReference type="Proteomes" id="UP000029640"/>
    </source>
</evidence>
<name>A0A095VP21_9GAMM</name>
<dbReference type="InterPro" id="IPR025263">
    <property type="entry name" value="YhdP_central"/>
</dbReference>
<dbReference type="AlphaFoldDB" id="A0A095VP21"/>
<proteinExistence type="predicted"/>
<dbReference type="RefSeq" id="WP_035515825.1">
    <property type="nucleotide sequence ID" value="NZ_KN234758.1"/>
</dbReference>
<evidence type="ECO:0000313" key="3">
    <source>
        <dbReference type="EMBL" id="KGE03217.1"/>
    </source>
</evidence>
<dbReference type="HOGENOM" id="CLU_003522_1_0_6"/>
<dbReference type="PANTHER" id="PTHR38690:SF1">
    <property type="entry name" value="PROTEASE"/>
    <property type="match status" value="1"/>
</dbReference>
<comment type="caution">
    <text evidence="3">The sequence shown here is derived from an EMBL/GenBank/DDBJ whole genome shotgun (WGS) entry which is preliminary data.</text>
</comment>
<dbReference type="eggNOG" id="COG3164">
    <property type="taxonomic scope" value="Bacteria"/>
</dbReference>
<dbReference type="EMBL" id="AUVB01000062">
    <property type="protein sequence ID" value="KGE03217.1"/>
    <property type="molecule type" value="Genomic_DNA"/>
</dbReference>
<dbReference type="InterPro" id="IPR011836">
    <property type="entry name" value="YhdP"/>
</dbReference>
<dbReference type="Proteomes" id="UP000029640">
    <property type="component" value="Unassembled WGS sequence"/>
</dbReference>
<dbReference type="PANTHER" id="PTHR38690">
    <property type="entry name" value="PROTEASE-RELATED"/>
    <property type="match status" value="1"/>
</dbReference>
<sequence>MKADAYSPFHFLAGTLWRLLVAGVVLLAVYVASGRVLMSNVTALQPQLLSALNERLPFTLSASSVSGRMEAFSPELVFTDLRLAFPGEAIEPVQLARGSLRLAPLRSLLTQSPQASFVTLSGLSVALDQDEAGRLRLRGFGVPGDDGGLRDWLAAFLPRIRALTLEDNAVFLHRQDTPPRRAQLDLTLKRSGSARTLDARIATASGNEATLHADGIGNPLLPASWRGDVYLAVEAERLERLFDWLPVAVPVRAAGRAGVQLWLQRAGGRSDLRLSLAGSNLLLEGSDRGWRVPLASMAMDAALVEGQDGWSLHASDLSLAQGGRRWLLPRAQFDLRGDSLRVRSGKFRLDGIDSFLASLPSMPPRLADALTVLAPRGDVRALELSLDDLRAPGRAWALIARVDDLAVESWRGAPGTAGADAFVKLHPGGGSVRIDSEGLVLTFPKVYREPLAYETVHGDLTLNWDTEQLWIRSDLLEARGEEGRARALLGLHIPFTRTTVGPAMALLVGLDESRARYRDKYLPYRLPENLRRWLADAIGPGRIASGGFAWRGSLRRRNFDHLTVQLHLDVEDATVAFDPAWPPLENLTGRLLIDDRRVSVWSERGEVGGNRVERLSAETWRGGKGERVLAVAATVAGDAGDGLAVLKASPLAALSGDVIERWSAQGPVRTELALRLPLDGRSEPVIAVDVSAADALLQVQPGGLVFEDIAGRVRYASGSGFASDDLAGTLWGSPVSAGLSQDSAQAPLVLRFAGKGLPTTSLFDWLQLPAPTLATGSADAFGELFLRRGEPARLTLASDLNGVALALPAPWGKAADAPRSLALDLTLARDRVAIELALGERLAGRLALADGTLVDGNLRLEADWLQGSLDLGGPVPLLLLDYLDLEGLPEPEGEEGLDVDFDAVYRALRPVSIDILELRRDGERLGHLAFELDRDAGALIARGVRGELLGVRSLSEEGGVLRWAGGEGAAGESQFAIDLGFDDLGQVLVGLGYAPTLVTEGGSASADLRWPGAPAALALADLEGSVVVEARDGRLLDAKGSAGALKVLSLLNLAEILRGLSLAHMFESGIPFDRARSEFLFRGGKVELPALTLRGSASAFEFSGVTDLSTIEGELVVTLPVANNLPWVAALAGGLPVAAGVYVVSKVFEKQVKRMSSGVYEVAGPLGSPSVRLRRIFDDNASIPVDPNGERVVDPKAPSSAGSGEAEDAAAPADASAPAEDGASAGR</sequence>
<dbReference type="OrthoDB" id="9762238at2"/>
<dbReference type="STRING" id="1265313.HRUBRA_02165"/>
<accession>A0A095VP21</accession>
<keyword evidence="4" id="KW-1185">Reference proteome</keyword>
<organism evidence="3 4">
    <name type="scientific">Pseudohaliea rubra DSM 19751</name>
    <dbReference type="NCBI Taxonomy" id="1265313"/>
    <lineage>
        <taxon>Bacteria</taxon>
        <taxon>Pseudomonadati</taxon>
        <taxon>Pseudomonadota</taxon>
        <taxon>Gammaproteobacteria</taxon>
        <taxon>Cellvibrionales</taxon>
        <taxon>Halieaceae</taxon>
        <taxon>Pseudohaliea</taxon>
    </lineage>
</organism>